<proteinExistence type="predicted"/>
<dbReference type="GO" id="GO:0000976">
    <property type="term" value="F:transcription cis-regulatory region binding"/>
    <property type="evidence" value="ECO:0007669"/>
    <property type="project" value="TreeGrafter"/>
</dbReference>
<evidence type="ECO:0000256" key="3">
    <source>
        <dbReference type="ARBA" id="ARBA00023125"/>
    </source>
</evidence>
<keyword evidence="4" id="KW-0804">Transcription</keyword>
<name>A0AAN9NFV1_PHACN</name>
<evidence type="ECO:0000256" key="4">
    <source>
        <dbReference type="ARBA" id="ARBA00023163"/>
    </source>
</evidence>
<dbReference type="GO" id="GO:0003700">
    <property type="term" value="F:DNA-binding transcription factor activity"/>
    <property type="evidence" value="ECO:0007669"/>
    <property type="project" value="InterPro"/>
</dbReference>
<dbReference type="Proteomes" id="UP001374584">
    <property type="component" value="Unassembled WGS sequence"/>
</dbReference>
<feature type="domain" description="BZIP" evidence="7">
    <location>
        <begin position="78"/>
        <end position="124"/>
    </location>
</feature>
<sequence length="209" mass="23746">MSSPVISEILLSGFTINSSLRRRTHLVQSFSVVFLHWFYIYQSIIAQIARMASPGGAFSSGSSSLQNSGSEGDRGMVDQKKRKRMQSNRESARRSRMRKQQHLEGLSGQLDELKKENNEMNRNIGMTTQVYLKVEAENAILRAQMAELSNRLNSLNEIIGFINSTNYLVWDEAQETQMFNDCGFMDAWNGMPLNQPIMASADNDILMMY</sequence>
<dbReference type="InterPro" id="IPR004827">
    <property type="entry name" value="bZIP"/>
</dbReference>
<evidence type="ECO:0000256" key="1">
    <source>
        <dbReference type="ARBA" id="ARBA00004123"/>
    </source>
</evidence>
<dbReference type="PROSITE" id="PS00036">
    <property type="entry name" value="BZIP_BASIC"/>
    <property type="match status" value="1"/>
</dbReference>
<dbReference type="GO" id="GO:0046982">
    <property type="term" value="F:protein heterodimerization activity"/>
    <property type="evidence" value="ECO:0007669"/>
    <property type="project" value="UniProtKB-ARBA"/>
</dbReference>
<feature type="compositionally biased region" description="Low complexity" evidence="6">
    <location>
        <begin position="59"/>
        <end position="70"/>
    </location>
</feature>
<dbReference type="GO" id="GO:0005634">
    <property type="term" value="C:nucleus"/>
    <property type="evidence" value="ECO:0007669"/>
    <property type="project" value="UniProtKB-SubCell"/>
</dbReference>
<evidence type="ECO:0000313" key="8">
    <source>
        <dbReference type="EMBL" id="KAK7369113.1"/>
    </source>
</evidence>
<dbReference type="FunFam" id="1.20.5.170:FF:000020">
    <property type="entry name" value="BZIP transcription factor"/>
    <property type="match status" value="1"/>
</dbReference>
<accession>A0AAN9NFV1</accession>
<keyword evidence="3" id="KW-0238">DNA-binding</keyword>
<dbReference type="SMART" id="SM00338">
    <property type="entry name" value="BRLZ"/>
    <property type="match status" value="1"/>
</dbReference>
<dbReference type="PANTHER" id="PTHR45764">
    <property type="entry name" value="BZIP TRANSCRIPTION FACTOR 44"/>
    <property type="match status" value="1"/>
</dbReference>
<dbReference type="InterPro" id="IPR046347">
    <property type="entry name" value="bZIP_sf"/>
</dbReference>
<dbReference type="EMBL" id="JAYMYR010000004">
    <property type="protein sequence ID" value="KAK7369113.1"/>
    <property type="molecule type" value="Genomic_DNA"/>
</dbReference>
<keyword evidence="2" id="KW-0805">Transcription regulation</keyword>
<dbReference type="CDD" id="cd14702">
    <property type="entry name" value="bZIP_plant_GBF1"/>
    <property type="match status" value="1"/>
</dbReference>
<reference evidence="8 9" key="1">
    <citation type="submission" date="2024-01" db="EMBL/GenBank/DDBJ databases">
        <title>The genomes of 5 underutilized Papilionoideae crops provide insights into root nodulation and disease resistanc.</title>
        <authorList>
            <person name="Jiang F."/>
        </authorList>
    </citation>
    <scope>NUCLEOTIDE SEQUENCE [LARGE SCALE GENOMIC DNA]</scope>
    <source>
        <strain evidence="8">JINMINGXINNONG_FW02</strain>
        <tissue evidence="8">Leaves</tissue>
    </source>
</reference>
<evidence type="ECO:0000313" key="9">
    <source>
        <dbReference type="Proteomes" id="UP001374584"/>
    </source>
</evidence>
<protein>
    <recommendedName>
        <fullName evidence="7">BZIP domain-containing protein</fullName>
    </recommendedName>
</protein>
<keyword evidence="5" id="KW-0539">Nucleus</keyword>
<dbReference type="PANTHER" id="PTHR45764:SF58">
    <property type="entry name" value="BZIP TRANSCRIPTION FACTOR BZIP124"/>
    <property type="match status" value="1"/>
</dbReference>
<dbReference type="InterPro" id="IPR045314">
    <property type="entry name" value="bZIP_plant_GBF1"/>
</dbReference>
<dbReference type="Pfam" id="PF00170">
    <property type="entry name" value="bZIP_1"/>
    <property type="match status" value="1"/>
</dbReference>
<feature type="region of interest" description="Disordered" evidence="6">
    <location>
        <begin position="59"/>
        <end position="112"/>
    </location>
</feature>
<comment type="caution">
    <text evidence="8">The sequence shown here is derived from an EMBL/GenBank/DDBJ whole genome shotgun (WGS) entry which is preliminary data.</text>
</comment>
<dbReference type="Gene3D" id="1.20.5.170">
    <property type="match status" value="1"/>
</dbReference>
<dbReference type="SUPFAM" id="SSF57959">
    <property type="entry name" value="Leucine zipper domain"/>
    <property type="match status" value="1"/>
</dbReference>
<evidence type="ECO:0000256" key="5">
    <source>
        <dbReference type="ARBA" id="ARBA00023242"/>
    </source>
</evidence>
<organism evidence="8 9">
    <name type="scientific">Phaseolus coccineus</name>
    <name type="common">Scarlet runner bean</name>
    <name type="synonym">Phaseolus multiflorus</name>
    <dbReference type="NCBI Taxonomy" id="3886"/>
    <lineage>
        <taxon>Eukaryota</taxon>
        <taxon>Viridiplantae</taxon>
        <taxon>Streptophyta</taxon>
        <taxon>Embryophyta</taxon>
        <taxon>Tracheophyta</taxon>
        <taxon>Spermatophyta</taxon>
        <taxon>Magnoliopsida</taxon>
        <taxon>eudicotyledons</taxon>
        <taxon>Gunneridae</taxon>
        <taxon>Pentapetalae</taxon>
        <taxon>rosids</taxon>
        <taxon>fabids</taxon>
        <taxon>Fabales</taxon>
        <taxon>Fabaceae</taxon>
        <taxon>Papilionoideae</taxon>
        <taxon>50 kb inversion clade</taxon>
        <taxon>NPAAA clade</taxon>
        <taxon>indigoferoid/millettioid clade</taxon>
        <taxon>Phaseoleae</taxon>
        <taxon>Phaseolus</taxon>
    </lineage>
</organism>
<gene>
    <name evidence="8" type="ORF">VNO80_11147</name>
</gene>
<dbReference type="PROSITE" id="PS50217">
    <property type="entry name" value="BZIP"/>
    <property type="match status" value="1"/>
</dbReference>
<evidence type="ECO:0000256" key="2">
    <source>
        <dbReference type="ARBA" id="ARBA00023015"/>
    </source>
</evidence>
<comment type="subcellular location">
    <subcellularLocation>
        <location evidence="1">Nucleus</location>
    </subcellularLocation>
</comment>
<dbReference type="GO" id="GO:0045893">
    <property type="term" value="P:positive regulation of DNA-templated transcription"/>
    <property type="evidence" value="ECO:0007669"/>
    <property type="project" value="TreeGrafter"/>
</dbReference>
<evidence type="ECO:0000256" key="6">
    <source>
        <dbReference type="SAM" id="MobiDB-lite"/>
    </source>
</evidence>
<dbReference type="AlphaFoldDB" id="A0AAN9NFV1"/>
<evidence type="ECO:0000259" key="7">
    <source>
        <dbReference type="PROSITE" id="PS50217"/>
    </source>
</evidence>
<keyword evidence="9" id="KW-1185">Reference proteome</keyword>